<proteinExistence type="inferred from homology"/>
<evidence type="ECO:0000313" key="4">
    <source>
        <dbReference type="EMBL" id="RZC82153.1"/>
    </source>
</evidence>
<dbReference type="Gene3D" id="1.25.70.10">
    <property type="entry name" value="Transcription termination factor 3, mitochondrial"/>
    <property type="match status" value="1"/>
</dbReference>
<keyword evidence="5" id="KW-1185">Reference proteome</keyword>
<evidence type="ECO:0000256" key="1">
    <source>
        <dbReference type="ARBA" id="ARBA00007692"/>
    </source>
</evidence>
<dbReference type="SMART" id="SM00733">
    <property type="entry name" value="Mterf"/>
    <property type="match status" value="6"/>
</dbReference>
<reference evidence="4 5" key="1">
    <citation type="journal article" date="2018" name="Science">
        <title>The opium poppy genome and morphinan production.</title>
        <authorList>
            <person name="Guo L."/>
            <person name="Winzer T."/>
            <person name="Yang X."/>
            <person name="Li Y."/>
            <person name="Ning Z."/>
            <person name="He Z."/>
            <person name="Teodor R."/>
            <person name="Lu Y."/>
            <person name="Bowser T.A."/>
            <person name="Graham I.A."/>
            <person name="Ye K."/>
        </authorList>
    </citation>
    <scope>NUCLEOTIDE SEQUENCE [LARGE SCALE GENOMIC DNA]</scope>
    <source>
        <strain evidence="5">cv. HN1</strain>
        <tissue evidence="4">Leaves</tissue>
    </source>
</reference>
<keyword evidence="2" id="KW-0804">Transcription</keyword>
<dbReference type="OMA" id="WKSKLEV"/>
<sequence>MYRYLWFQLGVNLKRTTAITINGESSSTSSLAPPPAKYFSRIQNQNSRVVTSTFSSFSTTTSDKTKLTSPDSDSEFIVSYLINSCGLSQGKAITVSKKLKFKTTSNPDSVLTLLRAHGFTESHITKLVTKFPFILSFKPDKTLKPRFDFFKSKGFYGIDLANFISNDPTILRRSLNRSVIPSFGILKSIVKSDECVVKIIKRNCWILGPNEVKKVIVNLELLRNEGVPETNIRTGLSSQPRVYTQSANRFKEIVERVKEMRFHHLQTIFLKAIHGLTSMTEANWRKKMDVYKRWGWSEDHIRTAFRKHPHCMAASEKKIMAVMNFLVNEMGYNTLSISEASKVFCYSFKGRINPRCSVVKILVSKGLIQKDFCINSFITIVDKSFLEKFVTKYEQEVPGLMKVDSLTEMEFVHSFRGVRYSQTN</sequence>
<gene>
    <name evidence="4" type="ORF">C5167_044941</name>
</gene>
<organism evidence="4 5">
    <name type="scientific">Papaver somniferum</name>
    <name type="common">Opium poppy</name>
    <dbReference type="NCBI Taxonomy" id="3469"/>
    <lineage>
        <taxon>Eukaryota</taxon>
        <taxon>Viridiplantae</taxon>
        <taxon>Streptophyta</taxon>
        <taxon>Embryophyta</taxon>
        <taxon>Tracheophyta</taxon>
        <taxon>Spermatophyta</taxon>
        <taxon>Magnoliopsida</taxon>
        <taxon>Ranunculales</taxon>
        <taxon>Papaveraceae</taxon>
        <taxon>Papaveroideae</taxon>
        <taxon>Papaver</taxon>
    </lineage>
</organism>
<accession>A0A4Y7L9K3</accession>
<dbReference type="GO" id="GO:0003676">
    <property type="term" value="F:nucleic acid binding"/>
    <property type="evidence" value="ECO:0007669"/>
    <property type="project" value="InterPro"/>
</dbReference>
<keyword evidence="3" id="KW-0809">Transit peptide</keyword>
<dbReference type="InterPro" id="IPR038538">
    <property type="entry name" value="MTERF_sf"/>
</dbReference>
<dbReference type="PANTHER" id="PTHR13068:SF236">
    <property type="entry name" value="OS02G0749800 PROTEIN"/>
    <property type="match status" value="1"/>
</dbReference>
<keyword evidence="2" id="KW-0805">Transcription regulation</keyword>
<dbReference type="GO" id="GO:0006353">
    <property type="term" value="P:DNA-templated transcription termination"/>
    <property type="evidence" value="ECO:0007669"/>
    <property type="project" value="UniProtKB-KW"/>
</dbReference>
<evidence type="ECO:0000256" key="3">
    <source>
        <dbReference type="ARBA" id="ARBA00022946"/>
    </source>
</evidence>
<name>A0A4Y7L9K3_PAPSO</name>
<dbReference type="Proteomes" id="UP000316621">
    <property type="component" value="Chromosome 11"/>
</dbReference>
<dbReference type="Gramene" id="RZC82153">
    <property type="protein sequence ID" value="RZC82153"/>
    <property type="gene ID" value="C5167_044941"/>
</dbReference>
<dbReference type="FunFam" id="1.25.70.10:FF:000001">
    <property type="entry name" value="Mitochondrial transcription termination factor-like"/>
    <property type="match status" value="1"/>
</dbReference>
<keyword evidence="2" id="KW-0806">Transcription termination</keyword>
<dbReference type="EMBL" id="CM010725">
    <property type="protein sequence ID" value="RZC82153.1"/>
    <property type="molecule type" value="Genomic_DNA"/>
</dbReference>
<comment type="similarity">
    <text evidence="1">Belongs to the mTERF family.</text>
</comment>
<protein>
    <submittedName>
        <fullName evidence="4">Uncharacterized protein</fullName>
    </submittedName>
</protein>
<dbReference type="PANTHER" id="PTHR13068">
    <property type="entry name" value="CGI-12 PROTEIN-RELATED"/>
    <property type="match status" value="1"/>
</dbReference>
<evidence type="ECO:0000313" key="5">
    <source>
        <dbReference type="Proteomes" id="UP000316621"/>
    </source>
</evidence>
<evidence type="ECO:0000256" key="2">
    <source>
        <dbReference type="ARBA" id="ARBA00022472"/>
    </source>
</evidence>
<dbReference type="AlphaFoldDB" id="A0A4Y7L9K3"/>
<dbReference type="InterPro" id="IPR003690">
    <property type="entry name" value="MTERF"/>
</dbReference>
<dbReference type="Pfam" id="PF02536">
    <property type="entry name" value="mTERF"/>
    <property type="match status" value="1"/>
</dbReference>